<gene>
    <name evidence="1" type="ordered locus">RB2384</name>
</gene>
<dbReference type="EnsemblBacteria" id="CAD72600">
    <property type="protein sequence ID" value="CAD72600"/>
    <property type="gene ID" value="RB2384"/>
</dbReference>
<reference evidence="1 2" key="1">
    <citation type="journal article" date="2003" name="Proc. Natl. Acad. Sci. U.S.A.">
        <title>Complete genome sequence of the marine planctomycete Pirellula sp. strain 1.</title>
        <authorList>
            <person name="Gloeckner F.O."/>
            <person name="Kube M."/>
            <person name="Bauer M."/>
            <person name="Teeling H."/>
            <person name="Lombardot T."/>
            <person name="Ludwig W."/>
            <person name="Gade D."/>
            <person name="Beck A."/>
            <person name="Borzym K."/>
            <person name="Heitmann K."/>
            <person name="Rabus R."/>
            <person name="Schlesner H."/>
            <person name="Amann R."/>
            <person name="Reinhardt R."/>
        </authorList>
    </citation>
    <scope>NUCLEOTIDE SEQUENCE [LARGE SCALE GENOMIC DNA]</scope>
    <source>
        <strain evidence="2">DSM 10527 / NCIMB 13988 / SH1</strain>
    </source>
</reference>
<dbReference type="Proteomes" id="UP000001025">
    <property type="component" value="Chromosome"/>
</dbReference>
<protein>
    <submittedName>
        <fullName evidence="1">Uncharacterized protein</fullName>
    </submittedName>
</protein>
<dbReference type="AlphaFoldDB" id="Q7UVX1"/>
<dbReference type="InParanoid" id="Q7UVX1"/>
<organism evidence="1 2">
    <name type="scientific">Rhodopirellula baltica (strain DSM 10527 / NCIMB 13988 / SH1)</name>
    <dbReference type="NCBI Taxonomy" id="243090"/>
    <lineage>
        <taxon>Bacteria</taxon>
        <taxon>Pseudomonadati</taxon>
        <taxon>Planctomycetota</taxon>
        <taxon>Planctomycetia</taxon>
        <taxon>Pirellulales</taxon>
        <taxon>Pirellulaceae</taxon>
        <taxon>Rhodopirellula</taxon>
    </lineage>
</organism>
<evidence type="ECO:0000313" key="1">
    <source>
        <dbReference type="EMBL" id="CAD72600.1"/>
    </source>
</evidence>
<proteinExistence type="predicted"/>
<dbReference type="HOGENOM" id="CLU_2846910_0_0_0"/>
<dbReference type="EMBL" id="BX294137">
    <property type="protein sequence ID" value="CAD72600.1"/>
    <property type="molecule type" value="Genomic_DNA"/>
</dbReference>
<accession>Q7UVX1</accession>
<dbReference type="STRING" id="243090.RB2384"/>
<keyword evidence="2" id="KW-1185">Reference proteome</keyword>
<dbReference type="KEGG" id="rba:RB2384"/>
<sequence>MVEIAIAPFRGFRRDDNKRQVPTLITPRELLLPARSTSHSLAFTRFATCSKNSFTGPRSPSSSRC</sequence>
<name>Q7UVX1_RHOBA</name>
<evidence type="ECO:0000313" key="2">
    <source>
        <dbReference type="Proteomes" id="UP000001025"/>
    </source>
</evidence>